<evidence type="ECO:0000313" key="10">
    <source>
        <dbReference type="EMBL" id="KYF52305.1"/>
    </source>
</evidence>
<keyword evidence="4" id="KW-1003">Cell membrane</keyword>
<keyword evidence="6 8" id="KW-1133">Transmembrane helix</keyword>
<dbReference type="GO" id="GO:0005886">
    <property type="term" value="C:plasma membrane"/>
    <property type="evidence" value="ECO:0007669"/>
    <property type="project" value="UniProtKB-SubCell"/>
</dbReference>
<dbReference type="PANTHER" id="PTHR42929">
    <property type="entry name" value="INNER MEMBRANE ABC TRANSPORTER PERMEASE PROTEIN YDCU-RELATED-RELATED"/>
    <property type="match status" value="1"/>
</dbReference>
<feature type="transmembrane region" description="Helical" evidence="8">
    <location>
        <begin position="115"/>
        <end position="135"/>
    </location>
</feature>
<evidence type="ECO:0000256" key="5">
    <source>
        <dbReference type="ARBA" id="ARBA00022692"/>
    </source>
</evidence>
<evidence type="ECO:0000256" key="1">
    <source>
        <dbReference type="ARBA" id="ARBA00004651"/>
    </source>
</evidence>
<feature type="transmembrane region" description="Helical" evidence="8">
    <location>
        <begin position="21"/>
        <end position="49"/>
    </location>
</feature>
<dbReference type="EMBL" id="JELY01002517">
    <property type="protein sequence ID" value="KYF52305.1"/>
    <property type="molecule type" value="Genomic_DNA"/>
</dbReference>
<feature type="transmembrane region" description="Helical" evidence="8">
    <location>
        <begin position="210"/>
        <end position="234"/>
    </location>
</feature>
<evidence type="ECO:0000256" key="6">
    <source>
        <dbReference type="ARBA" id="ARBA00022989"/>
    </source>
</evidence>
<sequence length="297" mass="32598">MTEPTVWFGQLTTRRRLLARGFLFIAAGVSWLTTFLLLPSLALLVVSFVKRDADGALIWELTLESFARIFGSASGENARILIRSIVLALVATSASVMLAYPMSFFIARGSQRRRFFWLAAVFVPLCTNLVIRTFSWKLLLSAQLLPAKIAAELGWIDPGRDIYPSWIAVALGLVAASLPFAVVPLYTSIDRLDWSLVEAAQDLYGSRLRVFFAAILPQTLPGLSVAVILTFVPAMSVFVVSDMLGGAKHWLIGNLIQHQFGPGRNIPYGAALSLLLIIMTLGGVSLYRRNGRSVEIL</sequence>
<name>A0A150P9B9_SORCE</name>
<dbReference type="Gene3D" id="1.10.3720.10">
    <property type="entry name" value="MetI-like"/>
    <property type="match status" value="1"/>
</dbReference>
<proteinExistence type="inferred from homology"/>
<comment type="similarity">
    <text evidence="2">Belongs to the binding-protein-dependent transport system permease family. CysTW subfamily.</text>
</comment>
<feature type="transmembrane region" description="Helical" evidence="8">
    <location>
        <begin position="80"/>
        <end position="103"/>
    </location>
</feature>
<evidence type="ECO:0000259" key="9">
    <source>
        <dbReference type="PROSITE" id="PS50928"/>
    </source>
</evidence>
<comment type="caution">
    <text evidence="10">The sequence shown here is derived from an EMBL/GenBank/DDBJ whole genome shotgun (WGS) entry which is preliminary data.</text>
</comment>
<dbReference type="AlphaFoldDB" id="A0A150P9B9"/>
<dbReference type="InterPro" id="IPR000515">
    <property type="entry name" value="MetI-like"/>
</dbReference>
<feature type="transmembrane region" description="Helical" evidence="8">
    <location>
        <begin position="166"/>
        <end position="189"/>
    </location>
</feature>
<keyword evidence="3" id="KW-0813">Transport</keyword>
<feature type="transmembrane region" description="Helical" evidence="8">
    <location>
        <begin position="266"/>
        <end position="287"/>
    </location>
</feature>
<dbReference type="CDD" id="cd06261">
    <property type="entry name" value="TM_PBP2"/>
    <property type="match status" value="1"/>
</dbReference>
<dbReference type="SUPFAM" id="SSF161098">
    <property type="entry name" value="MetI-like"/>
    <property type="match status" value="1"/>
</dbReference>
<keyword evidence="7 8" id="KW-0472">Membrane</keyword>
<organism evidence="10 11">
    <name type="scientific">Sorangium cellulosum</name>
    <name type="common">Polyangium cellulosum</name>
    <dbReference type="NCBI Taxonomy" id="56"/>
    <lineage>
        <taxon>Bacteria</taxon>
        <taxon>Pseudomonadati</taxon>
        <taxon>Myxococcota</taxon>
        <taxon>Polyangia</taxon>
        <taxon>Polyangiales</taxon>
        <taxon>Polyangiaceae</taxon>
        <taxon>Sorangium</taxon>
    </lineage>
</organism>
<keyword evidence="5 8" id="KW-0812">Transmembrane</keyword>
<evidence type="ECO:0000256" key="7">
    <source>
        <dbReference type="ARBA" id="ARBA00023136"/>
    </source>
</evidence>
<evidence type="ECO:0000256" key="2">
    <source>
        <dbReference type="ARBA" id="ARBA00007069"/>
    </source>
</evidence>
<dbReference type="PANTHER" id="PTHR42929:SF1">
    <property type="entry name" value="INNER MEMBRANE ABC TRANSPORTER PERMEASE PROTEIN YDCU-RELATED"/>
    <property type="match status" value="1"/>
</dbReference>
<dbReference type="InterPro" id="IPR035906">
    <property type="entry name" value="MetI-like_sf"/>
</dbReference>
<evidence type="ECO:0000313" key="11">
    <source>
        <dbReference type="Proteomes" id="UP000075420"/>
    </source>
</evidence>
<dbReference type="Proteomes" id="UP000075420">
    <property type="component" value="Unassembled WGS sequence"/>
</dbReference>
<reference evidence="10 11" key="1">
    <citation type="submission" date="2014-02" db="EMBL/GenBank/DDBJ databases">
        <title>The small core and large imbalanced accessory genome model reveals a collaborative survival strategy of Sorangium cellulosum strains in nature.</title>
        <authorList>
            <person name="Han K."/>
            <person name="Peng R."/>
            <person name="Blom J."/>
            <person name="Li Y.-Z."/>
        </authorList>
    </citation>
    <scope>NUCLEOTIDE SEQUENCE [LARGE SCALE GENOMIC DNA]</scope>
    <source>
        <strain evidence="10 11">So0157-25</strain>
    </source>
</reference>
<evidence type="ECO:0000256" key="3">
    <source>
        <dbReference type="ARBA" id="ARBA00022448"/>
    </source>
</evidence>
<dbReference type="PROSITE" id="PS50928">
    <property type="entry name" value="ABC_TM1"/>
    <property type="match status" value="1"/>
</dbReference>
<feature type="domain" description="ABC transmembrane type-1" evidence="9">
    <location>
        <begin position="81"/>
        <end position="287"/>
    </location>
</feature>
<dbReference type="GO" id="GO:0055085">
    <property type="term" value="P:transmembrane transport"/>
    <property type="evidence" value="ECO:0007669"/>
    <property type="project" value="InterPro"/>
</dbReference>
<comment type="subcellular location">
    <subcellularLocation>
        <location evidence="1">Cell membrane</location>
        <topology evidence="1">Multi-pass membrane protein</topology>
    </subcellularLocation>
</comment>
<evidence type="ECO:0000256" key="8">
    <source>
        <dbReference type="SAM" id="Phobius"/>
    </source>
</evidence>
<gene>
    <name evidence="10" type="ORF">BE08_34935</name>
</gene>
<evidence type="ECO:0000256" key="4">
    <source>
        <dbReference type="ARBA" id="ARBA00022475"/>
    </source>
</evidence>
<accession>A0A150P9B9</accession>
<protein>
    <submittedName>
        <fullName evidence="10">Spermidine/putrescine ABC transporter permease</fullName>
    </submittedName>
</protein>